<dbReference type="RefSeq" id="WP_210654280.1">
    <property type="nucleotide sequence ID" value="NZ_JAGKQQ010000001.1"/>
</dbReference>
<dbReference type="SUPFAM" id="SSF109854">
    <property type="entry name" value="DinB/YfiT-like putative metalloenzymes"/>
    <property type="match status" value="1"/>
</dbReference>
<comment type="similarity">
    <text evidence="1">Belongs to the DinB family.</text>
</comment>
<dbReference type="PANTHER" id="PTHR37302">
    <property type="entry name" value="SLR1116 PROTEIN"/>
    <property type="match status" value="1"/>
</dbReference>
<dbReference type="InterPro" id="IPR034660">
    <property type="entry name" value="DinB/YfiT-like"/>
</dbReference>
<evidence type="ECO:0000313" key="4">
    <source>
        <dbReference type="Proteomes" id="UP000676565"/>
    </source>
</evidence>
<accession>A0ABS5BRD8</accession>
<keyword evidence="2" id="KW-0479">Metal-binding</keyword>
<dbReference type="InterPro" id="IPR007837">
    <property type="entry name" value="DinB"/>
</dbReference>
<dbReference type="PANTHER" id="PTHR37302:SF3">
    <property type="entry name" value="DAMAGE-INDUCIBLE PROTEIN DINB"/>
    <property type="match status" value="1"/>
</dbReference>
<dbReference type="Pfam" id="PF05163">
    <property type="entry name" value="DinB"/>
    <property type="match status" value="1"/>
</dbReference>
<protein>
    <submittedName>
        <fullName evidence="3">DinB family protein</fullName>
    </submittedName>
</protein>
<name>A0ABS5BRD8_9BACT</name>
<sequence length="168" mass="19256">MTSLADRFRRWYEYERDCNAKSLEMLASVPVERRGAPEFQKAVDKMAHLVSARRRWLHRLGRWPETPPLFPPGTALADLTAQVADTEAEWVAYLSRLDEGELARELEWEAADGHRYRWDIEGILTQTFGHAWYHRGQIAHLVAALGGTAVDTDYILWCKLPQLDAPAP</sequence>
<comment type="caution">
    <text evidence="3">The sequence shown here is derived from an EMBL/GenBank/DDBJ whole genome shotgun (WGS) entry which is preliminary data.</text>
</comment>
<proteinExistence type="inferred from homology"/>
<dbReference type="EMBL" id="JAGKQQ010000001">
    <property type="protein sequence ID" value="MBP3956254.1"/>
    <property type="molecule type" value="Genomic_DNA"/>
</dbReference>
<evidence type="ECO:0000256" key="2">
    <source>
        <dbReference type="ARBA" id="ARBA00022723"/>
    </source>
</evidence>
<keyword evidence="4" id="KW-1185">Reference proteome</keyword>
<gene>
    <name evidence="3" type="ORF">J8F10_13270</name>
</gene>
<reference evidence="3 4" key="1">
    <citation type="submission" date="2021-04" db="EMBL/GenBank/DDBJ databases">
        <authorList>
            <person name="Ivanova A."/>
        </authorList>
    </citation>
    <scope>NUCLEOTIDE SEQUENCE [LARGE SCALE GENOMIC DNA]</scope>
    <source>
        <strain evidence="3 4">G18</strain>
    </source>
</reference>
<dbReference type="Proteomes" id="UP000676565">
    <property type="component" value="Unassembled WGS sequence"/>
</dbReference>
<organism evidence="3 4">
    <name type="scientific">Gemmata palustris</name>
    <dbReference type="NCBI Taxonomy" id="2822762"/>
    <lineage>
        <taxon>Bacteria</taxon>
        <taxon>Pseudomonadati</taxon>
        <taxon>Planctomycetota</taxon>
        <taxon>Planctomycetia</taxon>
        <taxon>Gemmatales</taxon>
        <taxon>Gemmataceae</taxon>
        <taxon>Gemmata</taxon>
    </lineage>
</organism>
<evidence type="ECO:0000256" key="1">
    <source>
        <dbReference type="ARBA" id="ARBA00008635"/>
    </source>
</evidence>
<evidence type="ECO:0000313" key="3">
    <source>
        <dbReference type="EMBL" id="MBP3956254.1"/>
    </source>
</evidence>
<dbReference type="Gene3D" id="1.20.120.450">
    <property type="entry name" value="dinb family like domain"/>
    <property type="match status" value="1"/>
</dbReference>